<accession>A0A1C2JKL0</accession>
<evidence type="ECO:0000313" key="3">
    <source>
        <dbReference type="Proteomes" id="UP000094893"/>
    </source>
</evidence>
<evidence type="ECO:0008006" key="4">
    <source>
        <dbReference type="Google" id="ProtNLM"/>
    </source>
</evidence>
<evidence type="ECO:0000313" key="2">
    <source>
        <dbReference type="EMBL" id="OCX75055.1"/>
    </source>
</evidence>
<comment type="caution">
    <text evidence="2">The sequence shown here is derived from an EMBL/GenBank/DDBJ whole genome shotgun (WGS) entry which is preliminary data.</text>
</comment>
<dbReference type="EMBL" id="LWSA01000051">
    <property type="protein sequence ID" value="OCX75055.1"/>
    <property type="molecule type" value="Genomic_DNA"/>
</dbReference>
<feature type="transmembrane region" description="Helical" evidence="1">
    <location>
        <begin position="12"/>
        <end position="38"/>
    </location>
</feature>
<evidence type="ECO:0000256" key="1">
    <source>
        <dbReference type="SAM" id="Phobius"/>
    </source>
</evidence>
<keyword evidence="1" id="KW-0472">Membrane</keyword>
<dbReference type="RefSeq" id="WP_024894456.1">
    <property type="nucleotide sequence ID" value="NZ_JABBDW010000306.1"/>
</dbReference>
<name>A0A1C2JKL0_ACITH</name>
<dbReference type="Proteomes" id="UP000094893">
    <property type="component" value="Unassembled WGS sequence"/>
</dbReference>
<gene>
    <name evidence="2" type="ORF">A6P07_04690</name>
</gene>
<dbReference type="Pfam" id="PF12092">
    <property type="entry name" value="DUF3568"/>
    <property type="match status" value="1"/>
</dbReference>
<proteinExistence type="predicted"/>
<keyword evidence="1" id="KW-0812">Transmembrane</keyword>
<sequence length="152" mass="16023">MRIQYPNYGKQLGWIAAVLCMGAVLPLSGCVAIAAAGAGAGSVAAVHSGVLSNYHAYYPRPHGTVQAAVLHVFPKMHITYVGNVKKNPDKWIIDGKTTAGTDVSVILKSTSQEVTKVTMGVGLFGNKTLSRQFFSLLNQTLGVQATVKAPPI</sequence>
<dbReference type="AlphaFoldDB" id="A0A1C2JKL0"/>
<keyword evidence="1" id="KW-1133">Transmembrane helix</keyword>
<protein>
    <recommendedName>
        <fullName evidence="4">DUF3568 family protein</fullName>
    </recommendedName>
</protein>
<dbReference type="InterPro" id="IPR021952">
    <property type="entry name" value="Flpp3-like"/>
</dbReference>
<organism evidence="2 3">
    <name type="scientific">Acidithiobacillus thiooxidans</name>
    <name type="common">Thiobacillus thiooxidans</name>
    <dbReference type="NCBI Taxonomy" id="930"/>
    <lineage>
        <taxon>Bacteria</taxon>
        <taxon>Pseudomonadati</taxon>
        <taxon>Pseudomonadota</taxon>
        <taxon>Acidithiobacillia</taxon>
        <taxon>Acidithiobacillales</taxon>
        <taxon>Acidithiobacillaceae</taxon>
        <taxon>Acidithiobacillus</taxon>
    </lineage>
</organism>
<reference evidence="2 3" key="1">
    <citation type="journal article" date="2016" name="Int. J. Mol. Sci.">
        <title>Comparative genomics of the extreme acidophile Acidithiobacillus thiooxidans reveals intraspecific divergence and niche adaptation.</title>
        <authorList>
            <person name="Zhang X."/>
            <person name="Feng X."/>
            <person name="Tao J."/>
            <person name="Ma L."/>
            <person name="Xiao Y."/>
            <person name="Liang Y."/>
            <person name="Liu X."/>
            <person name="Yin H."/>
        </authorList>
    </citation>
    <scope>NUCLEOTIDE SEQUENCE [LARGE SCALE GENOMIC DNA]</scope>
    <source>
        <strain evidence="2 3">A02</strain>
    </source>
</reference>